<keyword evidence="4" id="KW-1185">Reference proteome</keyword>
<dbReference type="CDD" id="cd01449">
    <property type="entry name" value="TST_Repeat_2"/>
    <property type="match status" value="1"/>
</dbReference>
<dbReference type="Proteomes" id="UP000000740">
    <property type="component" value="Chromosome 1"/>
</dbReference>
<sequence length="335" mass="36289">MDDRPTRTSRRSVLASAGAALAATAGCLGSTDSDDEQPSAYTTPAAAEFDGVVDSQWLESNLDDVHLLDARDEEAFSEGRIPGAYHFPDSEMLDSYAEETSDGFEVSPEAIAWTLSEAGIEPDDDVVVYGAESNLWETYAIYTLNALGHEGQVSLLDGGFTVWDAAGGETVSEAPEAQEATYEPELDTGVVATREFVADNVDEDGAAIPILDMRSPEEYWGVDERGDLSRFGHVTGATNLNFVQSIDDEAGRLRSPEELETLWIDDAGISPDETAVAYCQTAIRASVGWFVLDQLGWEDVRNYEGSWADWGTLSEDNGYYYTSGEDTGTVVDTFA</sequence>
<dbReference type="RefSeq" id="WP_015910657.1">
    <property type="nucleotide sequence ID" value="NC_012029.1"/>
</dbReference>
<dbReference type="KEGG" id="hla:Hlac_1954"/>
<dbReference type="InterPro" id="IPR051126">
    <property type="entry name" value="Thiosulfate_sulfurtransferase"/>
</dbReference>
<protein>
    <submittedName>
        <fullName evidence="3">Rhodanese domain protein</fullName>
    </submittedName>
</protein>
<dbReference type="Gene3D" id="3.40.250.10">
    <property type="entry name" value="Rhodanese-like domain"/>
    <property type="match status" value="2"/>
</dbReference>
<accession>B9LQB1</accession>
<proteinExistence type="predicted"/>
<dbReference type="GeneID" id="7399906"/>
<feature type="domain" description="Rhodanese" evidence="2">
    <location>
        <begin position="204"/>
        <end position="315"/>
    </location>
</feature>
<dbReference type="PANTHER" id="PTHR43855:SF1">
    <property type="entry name" value="THIOSULFATE SULFURTRANSFERASE"/>
    <property type="match status" value="1"/>
</dbReference>
<evidence type="ECO:0000313" key="4">
    <source>
        <dbReference type="Proteomes" id="UP000000740"/>
    </source>
</evidence>
<evidence type="ECO:0000256" key="1">
    <source>
        <dbReference type="ARBA" id="ARBA00022737"/>
    </source>
</evidence>
<dbReference type="SMART" id="SM00450">
    <property type="entry name" value="RHOD"/>
    <property type="match status" value="2"/>
</dbReference>
<dbReference type="PROSITE" id="PS51318">
    <property type="entry name" value="TAT"/>
    <property type="match status" value="1"/>
</dbReference>
<gene>
    <name evidence="3" type="ordered locus">Hlac_1954</name>
</gene>
<dbReference type="Pfam" id="PF00581">
    <property type="entry name" value="Rhodanese"/>
    <property type="match status" value="2"/>
</dbReference>
<dbReference type="AlphaFoldDB" id="B9LQB1"/>
<feature type="domain" description="Rhodanese" evidence="2">
    <location>
        <begin position="61"/>
        <end position="172"/>
    </location>
</feature>
<dbReference type="CDD" id="cd01448">
    <property type="entry name" value="TST_Repeat_1"/>
    <property type="match status" value="1"/>
</dbReference>
<dbReference type="InterPro" id="IPR001763">
    <property type="entry name" value="Rhodanese-like_dom"/>
</dbReference>
<reference evidence="3 4" key="1">
    <citation type="journal article" date="2016" name="Stand. Genomic Sci.">
        <title>Complete genome sequence of the Antarctic Halorubrum lacusprofundi type strain ACAM 34.</title>
        <authorList>
            <person name="Anderson I.J."/>
            <person name="DasSarma P."/>
            <person name="Lucas S."/>
            <person name="Copeland A."/>
            <person name="Lapidus A."/>
            <person name="Del Rio T.G."/>
            <person name="Tice H."/>
            <person name="Dalin E."/>
            <person name="Bruce D.C."/>
            <person name="Goodwin L."/>
            <person name="Pitluck S."/>
            <person name="Sims D."/>
            <person name="Brettin T.S."/>
            <person name="Detter J.C."/>
            <person name="Han C.S."/>
            <person name="Larimer F."/>
            <person name="Hauser L."/>
            <person name="Land M."/>
            <person name="Ivanova N."/>
            <person name="Richardson P."/>
            <person name="Cavicchioli R."/>
            <person name="DasSarma S."/>
            <person name="Woese C.R."/>
            <person name="Kyrpides N.C."/>
        </authorList>
    </citation>
    <scope>NUCLEOTIDE SEQUENCE [LARGE SCALE GENOMIC DNA]</scope>
    <source>
        <strain evidence="4">ATCC 49239 / DSM 5036 / JCM 8891 / ACAM 34</strain>
    </source>
</reference>
<dbReference type="InterPro" id="IPR006311">
    <property type="entry name" value="TAT_signal"/>
</dbReference>
<name>B9LQB1_HALLT</name>
<dbReference type="eggNOG" id="arCOG02019">
    <property type="taxonomic scope" value="Archaea"/>
</dbReference>
<dbReference type="PANTHER" id="PTHR43855">
    <property type="entry name" value="THIOSULFATE SULFURTRANSFERASE"/>
    <property type="match status" value="1"/>
</dbReference>
<evidence type="ECO:0000313" key="3">
    <source>
        <dbReference type="EMBL" id="ACM57532.1"/>
    </source>
</evidence>
<keyword evidence="1" id="KW-0677">Repeat</keyword>
<organism evidence="3 4">
    <name type="scientific">Halorubrum lacusprofundi (strain ATCC 49239 / DSM 5036 / JCM 8891 / ACAM 34)</name>
    <dbReference type="NCBI Taxonomy" id="416348"/>
    <lineage>
        <taxon>Archaea</taxon>
        <taxon>Methanobacteriati</taxon>
        <taxon>Methanobacteriota</taxon>
        <taxon>Stenosarchaea group</taxon>
        <taxon>Halobacteria</taxon>
        <taxon>Halobacteriales</taxon>
        <taxon>Haloferacaceae</taxon>
        <taxon>Halorubrum</taxon>
    </lineage>
</organism>
<dbReference type="SUPFAM" id="SSF52821">
    <property type="entry name" value="Rhodanese/Cell cycle control phosphatase"/>
    <property type="match status" value="2"/>
</dbReference>
<dbReference type="EMBL" id="CP001365">
    <property type="protein sequence ID" value="ACM57532.1"/>
    <property type="molecule type" value="Genomic_DNA"/>
</dbReference>
<dbReference type="HOGENOM" id="CLU_031618_1_3_2"/>
<evidence type="ECO:0000259" key="2">
    <source>
        <dbReference type="PROSITE" id="PS50206"/>
    </source>
</evidence>
<dbReference type="PROSITE" id="PS51257">
    <property type="entry name" value="PROKAR_LIPOPROTEIN"/>
    <property type="match status" value="1"/>
</dbReference>
<dbReference type="PROSITE" id="PS50206">
    <property type="entry name" value="RHODANESE_3"/>
    <property type="match status" value="2"/>
</dbReference>
<dbReference type="InterPro" id="IPR036873">
    <property type="entry name" value="Rhodanese-like_dom_sf"/>
</dbReference>